<dbReference type="AlphaFoldDB" id="A0A0B4XL30"/>
<reference evidence="3 4" key="1">
    <citation type="journal article" date="2012" name="J. Bacteriol.">
        <title>Genome sequence of an alkane-degrading bacterium, Alcanivorax pacificus type strain W11-5, isolated from deep sea sediment.</title>
        <authorList>
            <person name="Lai Q."/>
            <person name="Shao Z."/>
        </authorList>
    </citation>
    <scope>NUCLEOTIDE SEQUENCE [LARGE SCALE GENOMIC DNA]</scope>
    <source>
        <strain evidence="3 4">W11-5</strain>
    </source>
</reference>
<dbReference type="OrthoDB" id="9794615at2"/>
<dbReference type="InterPro" id="IPR050078">
    <property type="entry name" value="Ribosomal_L11_MeTrfase_PrmA"/>
</dbReference>
<dbReference type="Gene3D" id="3.40.50.150">
    <property type="entry name" value="Vaccinia Virus protein VP39"/>
    <property type="match status" value="1"/>
</dbReference>
<keyword evidence="2" id="KW-0808">Transferase</keyword>
<dbReference type="PANTHER" id="PTHR43648">
    <property type="entry name" value="ELECTRON TRANSFER FLAVOPROTEIN BETA SUBUNIT LYSINE METHYLTRANSFERASE"/>
    <property type="match status" value="1"/>
</dbReference>
<dbReference type="GO" id="GO:0032259">
    <property type="term" value="P:methylation"/>
    <property type="evidence" value="ECO:0007669"/>
    <property type="project" value="UniProtKB-KW"/>
</dbReference>
<protein>
    <recommendedName>
        <fullName evidence="5">Methyltransferase</fullName>
    </recommendedName>
</protein>
<accession>A0A0B4XL30</accession>
<evidence type="ECO:0000256" key="2">
    <source>
        <dbReference type="ARBA" id="ARBA00022679"/>
    </source>
</evidence>
<gene>
    <name evidence="3" type="ORF">S7S_04305</name>
</gene>
<dbReference type="STRING" id="391936.S7S_04305"/>
<dbReference type="KEGG" id="apac:S7S_04305"/>
<dbReference type="Pfam" id="PF06325">
    <property type="entry name" value="PrmA"/>
    <property type="match status" value="1"/>
</dbReference>
<dbReference type="GO" id="GO:0016279">
    <property type="term" value="F:protein-lysine N-methyltransferase activity"/>
    <property type="evidence" value="ECO:0007669"/>
    <property type="project" value="TreeGrafter"/>
</dbReference>
<dbReference type="CDD" id="cd02440">
    <property type="entry name" value="AdoMet_MTases"/>
    <property type="match status" value="1"/>
</dbReference>
<dbReference type="HOGENOM" id="CLU_074455_0_0_6"/>
<proteinExistence type="predicted"/>
<dbReference type="EMBL" id="CP004387">
    <property type="protein sequence ID" value="AJD47283.1"/>
    <property type="molecule type" value="Genomic_DNA"/>
</dbReference>
<sequence length="227" mass="24039">MTAESGKTAPSGLLEQLHAVLPEASLAATPLPRIPALRLWLLADILSSRALSPQTVNTLMEQPPYWSFCWASGQVLGAWLLAHPATVAGRTVVDVGSGSGVVALSAALAGAARVIACDLDPYARLAVQENAALNGLRVETCDALADCLPQAEVLTAADILYDRDNLSLLQTFRAAPSVWLADSRIPGLNPPGYRRLTEEQASTWPDLGESSEYNRVRLFVAEGAGPV</sequence>
<dbReference type="InterPro" id="IPR029063">
    <property type="entry name" value="SAM-dependent_MTases_sf"/>
</dbReference>
<name>A0A0B4XL30_9GAMM</name>
<keyword evidence="4" id="KW-1185">Reference proteome</keyword>
<dbReference type="Proteomes" id="UP000006764">
    <property type="component" value="Chromosome"/>
</dbReference>
<dbReference type="SUPFAM" id="SSF53335">
    <property type="entry name" value="S-adenosyl-L-methionine-dependent methyltransferases"/>
    <property type="match status" value="1"/>
</dbReference>
<keyword evidence="1" id="KW-0489">Methyltransferase</keyword>
<evidence type="ECO:0000313" key="3">
    <source>
        <dbReference type="EMBL" id="AJD47283.1"/>
    </source>
</evidence>
<dbReference type="RefSeq" id="WP_008738382.1">
    <property type="nucleotide sequence ID" value="NZ_CP004387.1"/>
</dbReference>
<evidence type="ECO:0008006" key="5">
    <source>
        <dbReference type="Google" id="ProtNLM"/>
    </source>
</evidence>
<evidence type="ECO:0000313" key="4">
    <source>
        <dbReference type="Proteomes" id="UP000006764"/>
    </source>
</evidence>
<dbReference type="PANTHER" id="PTHR43648:SF1">
    <property type="entry name" value="ELECTRON TRANSFER FLAVOPROTEIN BETA SUBUNIT LYSINE METHYLTRANSFERASE"/>
    <property type="match status" value="1"/>
</dbReference>
<organism evidence="3 4">
    <name type="scientific">Isoalcanivorax pacificus W11-5</name>
    <dbReference type="NCBI Taxonomy" id="391936"/>
    <lineage>
        <taxon>Bacteria</taxon>
        <taxon>Pseudomonadati</taxon>
        <taxon>Pseudomonadota</taxon>
        <taxon>Gammaproteobacteria</taxon>
        <taxon>Oceanospirillales</taxon>
        <taxon>Alcanivoracaceae</taxon>
        <taxon>Isoalcanivorax</taxon>
    </lineage>
</organism>
<evidence type="ECO:0000256" key="1">
    <source>
        <dbReference type="ARBA" id="ARBA00022603"/>
    </source>
</evidence>